<proteinExistence type="predicted"/>
<name>A0AAP0C1N5_9ASPA</name>
<protein>
    <submittedName>
        <fullName evidence="1">Uncharacterized protein</fullName>
    </submittedName>
</protein>
<reference evidence="1 2" key="1">
    <citation type="journal article" date="2022" name="Nat. Plants">
        <title>Genomes of leafy and leafless Platanthera orchids illuminate the evolution of mycoheterotrophy.</title>
        <authorList>
            <person name="Li M.H."/>
            <person name="Liu K.W."/>
            <person name="Li Z."/>
            <person name="Lu H.C."/>
            <person name="Ye Q.L."/>
            <person name="Zhang D."/>
            <person name="Wang J.Y."/>
            <person name="Li Y.F."/>
            <person name="Zhong Z.M."/>
            <person name="Liu X."/>
            <person name="Yu X."/>
            <person name="Liu D.K."/>
            <person name="Tu X.D."/>
            <person name="Liu B."/>
            <person name="Hao Y."/>
            <person name="Liao X.Y."/>
            <person name="Jiang Y.T."/>
            <person name="Sun W.H."/>
            <person name="Chen J."/>
            <person name="Chen Y.Q."/>
            <person name="Ai Y."/>
            <person name="Zhai J.W."/>
            <person name="Wu S.S."/>
            <person name="Zhou Z."/>
            <person name="Hsiao Y.Y."/>
            <person name="Wu W.L."/>
            <person name="Chen Y.Y."/>
            <person name="Lin Y.F."/>
            <person name="Hsu J.L."/>
            <person name="Li C.Y."/>
            <person name="Wang Z.W."/>
            <person name="Zhao X."/>
            <person name="Zhong W.Y."/>
            <person name="Ma X.K."/>
            <person name="Ma L."/>
            <person name="Huang J."/>
            <person name="Chen G.Z."/>
            <person name="Huang M.Z."/>
            <person name="Huang L."/>
            <person name="Peng D.H."/>
            <person name="Luo Y.B."/>
            <person name="Zou S.Q."/>
            <person name="Chen S.P."/>
            <person name="Lan S."/>
            <person name="Tsai W.C."/>
            <person name="Van de Peer Y."/>
            <person name="Liu Z.J."/>
        </authorList>
    </citation>
    <scope>NUCLEOTIDE SEQUENCE [LARGE SCALE GENOMIC DNA]</scope>
    <source>
        <strain evidence="1">Lor287</strain>
    </source>
</reference>
<dbReference type="EMBL" id="JBBWWQ010000002">
    <property type="protein sequence ID" value="KAK8954978.1"/>
    <property type="molecule type" value="Genomic_DNA"/>
</dbReference>
<evidence type="ECO:0000313" key="1">
    <source>
        <dbReference type="EMBL" id="KAK8954978.1"/>
    </source>
</evidence>
<gene>
    <name evidence="1" type="ORF">KSP39_PZI002682</name>
</gene>
<keyword evidence="2" id="KW-1185">Reference proteome</keyword>
<sequence length="126" mass="14426">MERKASDQRGESAERLEEYWKKKAEFYPLIPARRKGWRLRRRKHQAYLGGGGEGPRVRCKRRVKIWILVLLRSHRTVVRALGKLGDSICSALVGETLVKELQRKSMDPKDLRSRVTGELAAAAACI</sequence>
<dbReference type="Proteomes" id="UP001418222">
    <property type="component" value="Unassembled WGS sequence"/>
</dbReference>
<evidence type="ECO:0000313" key="2">
    <source>
        <dbReference type="Proteomes" id="UP001418222"/>
    </source>
</evidence>
<accession>A0AAP0C1N5</accession>
<dbReference type="AlphaFoldDB" id="A0AAP0C1N5"/>
<organism evidence="1 2">
    <name type="scientific">Platanthera zijinensis</name>
    <dbReference type="NCBI Taxonomy" id="2320716"/>
    <lineage>
        <taxon>Eukaryota</taxon>
        <taxon>Viridiplantae</taxon>
        <taxon>Streptophyta</taxon>
        <taxon>Embryophyta</taxon>
        <taxon>Tracheophyta</taxon>
        <taxon>Spermatophyta</taxon>
        <taxon>Magnoliopsida</taxon>
        <taxon>Liliopsida</taxon>
        <taxon>Asparagales</taxon>
        <taxon>Orchidaceae</taxon>
        <taxon>Orchidoideae</taxon>
        <taxon>Orchideae</taxon>
        <taxon>Orchidinae</taxon>
        <taxon>Platanthera</taxon>
    </lineage>
</organism>
<comment type="caution">
    <text evidence="1">The sequence shown here is derived from an EMBL/GenBank/DDBJ whole genome shotgun (WGS) entry which is preliminary data.</text>
</comment>